<gene>
    <name evidence="1" type="ORF">QYG89_01640</name>
</gene>
<reference evidence="1 2" key="1">
    <citation type="submission" date="2023-07" db="EMBL/GenBank/DDBJ databases">
        <title>Bacillus lucianemedeirus sp. nov, a new species isolated from an immunobiological production facility.</title>
        <authorList>
            <person name="Costa L.V."/>
            <person name="Miranda R.V.S.L."/>
            <person name="Brandao M.L.L."/>
            <person name="Reis C.M.F."/>
            <person name="Frazao A.M."/>
            <person name="Cruz F.V."/>
            <person name="Baio P.V.P."/>
            <person name="Veras J.F.C."/>
            <person name="Ramos J.N."/>
            <person name="Vieira V."/>
        </authorList>
    </citation>
    <scope>NUCLEOTIDE SEQUENCE [LARGE SCALE GENOMIC DNA]</scope>
    <source>
        <strain evidence="1 2">B190/17</strain>
    </source>
</reference>
<protein>
    <submittedName>
        <fullName evidence="1">Uncharacterized protein</fullName>
    </submittedName>
</protein>
<name>A0ABW8I4K1_9BACI</name>
<proteinExistence type="predicted"/>
<comment type="caution">
    <text evidence="1">The sequence shown here is derived from an EMBL/GenBank/DDBJ whole genome shotgun (WGS) entry which is preliminary data.</text>
</comment>
<accession>A0ABW8I4K1</accession>
<dbReference type="Proteomes" id="UP001619911">
    <property type="component" value="Unassembled WGS sequence"/>
</dbReference>
<evidence type="ECO:0000313" key="2">
    <source>
        <dbReference type="Proteomes" id="UP001619911"/>
    </source>
</evidence>
<organism evidence="1 2">
    <name type="scientific">Bacillus lumedeiriae</name>
    <dbReference type="NCBI Taxonomy" id="3058829"/>
    <lineage>
        <taxon>Bacteria</taxon>
        <taxon>Bacillati</taxon>
        <taxon>Bacillota</taxon>
        <taxon>Bacilli</taxon>
        <taxon>Bacillales</taxon>
        <taxon>Bacillaceae</taxon>
        <taxon>Bacillus</taxon>
    </lineage>
</organism>
<dbReference type="RefSeq" id="WP_404313897.1">
    <property type="nucleotide sequence ID" value="NZ_JAUIYO010000001.1"/>
</dbReference>
<keyword evidence="2" id="KW-1185">Reference proteome</keyword>
<sequence length="51" mass="5763">MTANRVEPRVTLVPMYTMYIGTRVFFIEKAMLMTIVDFAPLLNGAEGARLL</sequence>
<evidence type="ECO:0000313" key="1">
    <source>
        <dbReference type="EMBL" id="MFK2824399.1"/>
    </source>
</evidence>
<dbReference type="EMBL" id="JAUIYO010000001">
    <property type="protein sequence ID" value="MFK2824399.1"/>
    <property type="molecule type" value="Genomic_DNA"/>
</dbReference>